<dbReference type="RefSeq" id="WP_091313503.1">
    <property type="nucleotide sequence ID" value="NZ_CBCSJU010000001.1"/>
</dbReference>
<organism evidence="2 3">
    <name type="scientific">Flavobacterium terrigena</name>
    <dbReference type="NCBI Taxonomy" id="402734"/>
    <lineage>
        <taxon>Bacteria</taxon>
        <taxon>Pseudomonadati</taxon>
        <taxon>Bacteroidota</taxon>
        <taxon>Flavobacteriia</taxon>
        <taxon>Flavobacteriales</taxon>
        <taxon>Flavobacteriaceae</taxon>
        <taxon>Flavobacterium</taxon>
    </lineage>
</organism>
<dbReference type="AlphaFoldDB" id="A0A1H6W7R6"/>
<dbReference type="Gene3D" id="3.40.50.880">
    <property type="match status" value="1"/>
</dbReference>
<reference evidence="3" key="1">
    <citation type="submission" date="2016-10" db="EMBL/GenBank/DDBJ databases">
        <authorList>
            <person name="Varghese N."/>
            <person name="Submissions S."/>
        </authorList>
    </citation>
    <scope>NUCLEOTIDE SEQUENCE [LARGE SCALE GENOMIC DNA]</scope>
    <source>
        <strain evidence="3">DSM 17934</strain>
    </source>
</reference>
<evidence type="ECO:0000256" key="1">
    <source>
        <dbReference type="SAM" id="Phobius"/>
    </source>
</evidence>
<dbReference type="OrthoDB" id="9763076at2"/>
<gene>
    <name evidence="2" type="ORF">SAMN05660918_2319</name>
</gene>
<proteinExistence type="predicted"/>
<evidence type="ECO:0000313" key="2">
    <source>
        <dbReference type="EMBL" id="SEJ08532.1"/>
    </source>
</evidence>
<evidence type="ECO:0000313" key="3">
    <source>
        <dbReference type="Proteomes" id="UP000199702"/>
    </source>
</evidence>
<keyword evidence="1" id="KW-0812">Transmembrane</keyword>
<keyword evidence="1" id="KW-0472">Membrane</keyword>
<evidence type="ECO:0008006" key="4">
    <source>
        <dbReference type="Google" id="ProtNLM"/>
    </source>
</evidence>
<feature type="transmembrane region" description="Helical" evidence="1">
    <location>
        <begin position="36"/>
        <end position="58"/>
    </location>
</feature>
<dbReference type="EMBL" id="FNYA01000006">
    <property type="protein sequence ID" value="SEJ08532.1"/>
    <property type="molecule type" value="Genomic_DNA"/>
</dbReference>
<name>A0A1H6W7R6_9FLAO</name>
<dbReference type="STRING" id="402734.SAMN05660918_2319"/>
<accession>A0A1H6W7R6</accession>
<dbReference type="PANTHER" id="PTHR37947:SF1">
    <property type="entry name" value="BLL2462 PROTEIN"/>
    <property type="match status" value="1"/>
</dbReference>
<sequence length="675" mass="76644">MTTSTILLILLSVIISGAVAFYQYLFKADNQNKTNWLLAFLRFISVFSLLLLLINPVISRKSIETNKIPLAIVADNSRSITELKANDVEKQLFEKLSSNSALKDKFEIQTYSFDEEFFAGKPLDFKGNQSNIDNVATNLKQLNKNAFYPIVLLTDGNQTIGNDYVYSFQETASVFPVILGDTTTTFDLKINQLNANKYAFLKNKFPVEVFLQYNGNKAISANFSIEKNGKKISSQTINFDKKNKVQSVQILLEADRVGLQKYKAVISSATKEKNTYNNVKNFAVEVIDQRKEIAIISDISHPDLGALKRAIESNAQRKVTLLKTNSISDLKKYNLLVLYQPTASFRKVFEANKNLRINTFIVTGMATDFNLLNQIQSDLDFKLTNKKEDFTSSFLTGFNLFAQNDIQFEQLPPLENPFGKITEKGSLNTLLTAKVNGIEVGNPILTFSEKGNSRSAYLLGENSWKWRMESHVMNQSYEKYDQFIDKIIQYLSTNSAKKSLLVEHESFYNSGETIEIFAQYFNKSYELEENANLSIKLTNKNTKSTKNYNFSKANNGYQAIFDGLEPGNYAFQVKETSSNASYNGTFEVLDFDVEKQFVNPDVSKLQQLANQNKGEVIHPNQIDKLIQKLLEKDTYLPVEKSLIKNSPLIDWITLLVILAFSLASEWFTRKFNGLL</sequence>
<dbReference type="InterPro" id="IPR029062">
    <property type="entry name" value="Class_I_gatase-like"/>
</dbReference>
<protein>
    <recommendedName>
        <fullName evidence="4">VWA domain-containing protein</fullName>
    </recommendedName>
</protein>
<dbReference type="PANTHER" id="PTHR37947">
    <property type="entry name" value="BLL2462 PROTEIN"/>
    <property type="match status" value="1"/>
</dbReference>
<dbReference type="Proteomes" id="UP000199702">
    <property type="component" value="Unassembled WGS sequence"/>
</dbReference>
<keyword evidence="3" id="KW-1185">Reference proteome</keyword>
<keyword evidence="1" id="KW-1133">Transmembrane helix</keyword>